<dbReference type="PANTHER" id="PTHR30041">
    <property type="entry name" value="ARSENATE REDUCTASE"/>
    <property type="match status" value="1"/>
</dbReference>
<comment type="similarity">
    <text evidence="1">Belongs to the ArsC family.</text>
</comment>
<organism evidence="2 3">
    <name type="scientific">Allomeiothermus silvanus (strain ATCC 700542 / DSM 9946 / NBRC 106475 / NCIMB 13440 / VI-R2)</name>
    <name type="common">Thermus silvanus</name>
    <dbReference type="NCBI Taxonomy" id="526227"/>
    <lineage>
        <taxon>Bacteria</taxon>
        <taxon>Thermotogati</taxon>
        <taxon>Deinococcota</taxon>
        <taxon>Deinococci</taxon>
        <taxon>Thermales</taxon>
        <taxon>Thermaceae</taxon>
        <taxon>Allomeiothermus</taxon>
    </lineage>
</organism>
<dbReference type="InterPro" id="IPR036249">
    <property type="entry name" value="Thioredoxin-like_sf"/>
</dbReference>
<dbReference type="PANTHER" id="PTHR30041:SF8">
    <property type="entry name" value="PROTEIN YFFB"/>
    <property type="match status" value="1"/>
</dbReference>
<dbReference type="Pfam" id="PF03960">
    <property type="entry name" value="ArsC"/>
    <property type="match status" value="1"/>
</dbReference>
<dbReference type="Gene3D" id="3.40.30.10">
    <property type="entry name" value="Glutaredoxin"/>
    <property type="match status" value="1"/>
</dbReference>
<reference evidence="2 3" key="1">
    <citation type="journal article" date="2010" name="Stand. Genomic Sci.">
        <title>Complete genome sequence of Meiothermus silvanus type strain (VI-R2).</title>
        <authorList>
            <person name="Sikorski J."/>
            <person name="Tindall B.J."/>
            <person name="Lowry S."/>
            <person name="Lucas S."/>
            <person name="Nolan M."/>
            <person name="Copeland A."/>
            <person name="Glavina Del Rio T."/>
            <person name="Tice H."/>
            <person name="Cheng J.F."/>
            <person name="Han C."/>
            <person name="Pitluck S."/>
            <person name="Liolios K."/>
            <person name="Ivanova N."/>
            <person name="Mavromatis K."/>
            <person name="Mikhailova N."/>
            <person name="Pati A."/>
            <person name="Goodwin L."/>
            <person name="Chen A."/>
            <person name="Palaniappan K."/>
            <person name="Land M."/>
            <person name="Hauser L."/>
            <person name="Chang Y.J."/>
            <person name="Jeffries C.D."/>
            <person name="Rohde M."/>
            <person name="Goker M."/>
            <person name="Woyke T."/>
            <person name="Bristow J."/>
            <person name="Eisen J.A."/>
            <person name="Markowitz V."/>
            <person name="Hugenholtz P."/>
            <person name="Kyrpides N.C."/>
            <person name="Klenk H.P."/>
            <person name="Lapidus A."/>
        </authorList>
    </citation>
    <scope>NUCLEOTIDE SEQUENCE [LARGE SCALE GENOMIC DNA]</scope>
    <source>
        <strain evidence="3">ATCC 700542 / DSM 9946 / VI-R2</strain>
    </source>
</reference>
<dbReference type="AlphaFoldDB" id="D7BFX9"/>
<dbReference type="EMBL" id="CP002042">
    <property type="protein sequence ID" value="ADH63682.1"/>
    <property type="molecule type" value="Genomic_DNA"/>
</dbReference>
<sequence>MEVQIFGLKSSSATRAAERFFKERRVKIHFVDLSQRPMSKGEIGRFAQKFGLEVLIDTQTKAYRDSYLEYLRVTEEELLRKIAAEPRLLKLPLVRSGNLLSVGLAQAEWKKWLSGV</sequence>
<accession>D7BFX9</accession>
<dbReference type="Proteomes" id="UP000001916">
    <property type="component" value="Chromosome"/>
</dbReference>
<dbReference type="SUPFAM" id="SSF52833">
    <property type="entry name" value="Thioredoxin-like"/>
    <property type="match status" value="1"/>
</dbReference>
<evidence type="ECO:0000313" key="2">
    <source>
        <dbReference type="EMBL" id="ADH63682.1"/>
    </source>
</evidence>
<evidence type="ECO:0000313" key="3">
    <source>
        <dbReference type="Proteomes" id="UP000001916"/>
    </source>
</evidence>
<dbReference type="PROSITE" id="PS51353">
    <property type="entry name" value="ARSC"/>
    <property type="match status" value="1"/>
</dbReference>
<dbReference type="KEGG" id="msv:Mesil_1805"/>
<keyword evidence="3" id="KW-1185">Reference proteome</keyword>
<name>D7BFX9_ALLS1</name>
<dbReference type="eggNOG" id="COG1393">
    <property type="taxonomic scope" value="Bacteria"/>
</dbReference>
<dbReference type="HOGENOM" id="CLU_116644_2_3_0"/>
<proteinExistence type="inferred from homology"/>
<dbReference type="InterPro" id="IPR006660">
    <property type="entry name" value="Arsenate_reductase-like"/>
</dbReference>
<protein>
    <submittedName>
        <fullName evidence="2">Arsenate reductase-like protein</fullName>
    </submittedName>
</protein>
<dbReference type="STRING" id="526227.Mesil_1805"/>
<evidence type="ECO:0000256" key="1">
    <source>
        <dbReference type="PROSITE-ProRule" id="PRU01282"/>
    </source>
</evidence>
<dbReference type="RefSeq" id="WP_013158239.1">
    <property type="nucleotide sequence ID" value="NC_014212.1"/>
</dbReference>
<dbReference type="OrthoDB" id="9803749at2"/>
<gene>
    <name evidence="2" type="ordered locus">Mesil_1805</name>
</gene>